<name>A0ABY5DND7_9ACTN</name>
<evidence type="ECO:0000256" key="4">
    <source>
        <dbReference type="ARBA" id="ARBA00050776"/>
    </source>
</evidence>
<dbReference type="PROSITE" id="PS00595">
    <property type="entry name" value="AA_TRANSFER_CLASS_5"/>
    <property type="match status" value="1"/>
</dbReference>
<dbReference type="InterPro" id="IPR020578">
    <property type="entry name" value="Aminotrans_V_PyrdxlP_BS"/>
</dbReference>
<dbReference type="InterPro" id="IPR015421">
    <property type="entry name" value="PyrdxlP-dep_Trfase_major"/>
</dbReference>
<keyword evidence="8" id="KW-0032">Aminotransferase</keyword>
<reference evidence="8 9" key="1">
    <citation type="submission" date="2022-06" db="EMBL/GenBank/DDBJ databases">
        <title>Paraconexibacter antarcticus.</title>
        <authorList>
            <person name="Kim C.S."/>
        </authorList>
    </citation>
    <scope>NUCLEOTIDE SEQUENCE [LARGE SCALE GENOMIC DNA]</scope>
    <source>
        <strain evidence="8 9">02-257</strain>
    </source>
</reference>
<dbReference type="InterPro" id="IPR015424">
    <property type="entry name" value="PyrdxlP-dep_Trfase"/>
</dbReference>
<dbReference type="RefSeq" id="WP_254569094.1">
    <property type="nucleotide sequence ID" value="NZ_CP098502.1"/>
</dbReference>
<protein>
    <submittedName>
        <fullName evidence="8">Aminotransferase class V-fold PLP-dependent enzyme</fullName>
    </submittedName>
</protein>
<accession>A0ABY5DND7</accession>
<dbReference type="PANTHER" id="PTHR43586:SF8">
    <property type="entry name" value="CYSTEINE DESULFURASE 1, CHLOROPLASTIC"/>
    <property type="match status" value="1"/>
</dbReference>
<dbReference type="InterPro" id="IPR015422">
    <property type="entry name" value="PyrdxlP-dep_Trfase_small"/>
</dbReference>
<evidence type="ECO:0000259" key="7">
    <source>
        <dbReference type="Pfam" id="PF00266"/>
    </source>
</evidence>
<evidence type="ECO:0000256" key="1">
    <source>
        <dbReference type="ARBA" id="ARBA00001933"/>
    </source>
</evidence>
<sequence length="456" mass="47080">MTLIEHRPYAGTPTDPTTATEPLLPTVGQDLRVPVLGGGHVRYANFDWAATAPALQVAADAATTALTTYGSVHRGAGLPSQASTARYEAARAAVGAFSGARPGEDAVVFTRNTTDALNLLASAVPSGGEVLVLDVEHHANLLPWTARPHRCLEAPPTVEGTLAAVEAALRERPVALLAVTGASNVTGEVLPLRRLVRLAHAAGARVALDAAQLAPHRPLDLAGTGVDYVAFSGHKLYAPFGAGALVGRRDWLDAAPPFLLGGGAVRDVRADGTDWLPAPQRHEGGTPNLLGAVALAAACDALCVLPAGVLEAHEAALRTRLLDGLRTIAGVRTHRIWDDGRDAIGVVCFSVEGFAPGHVGAYLSAEHGIGVRDGRFCAHRLLTRLGLPGGALRASLGVGSTAADVDRLLFALRELVAGHAHAGYAEGERGWAPVDDDRDLGAWVPDGGPAPAGCRA</sequence>
<feature type="domain" description="Aminotransferase class V" evidence="7">
    <location>
        <begin position="46"/>
        <end position="408"/>
    </location>
</feature>
<comment type="cofactor">
    <cofactor evidence="1 5">
        <name>pyridoxal 5'-phosphate</name>
        <dbReference type="ChEBI" id="CHEBI:597326"/>
    </cofactor>
</comment>
<dbReference type="Gene3D" id="3.40.640.10">
    <property type="entry name" value="Type I PLP-dependent aspartate aminotransferase-like (Major domain)"/>
    <property type="match status" value="1"/>
</dbReference>
<feature type="region of interest" description="Disordered" evidence="6">
    <location>
        <begin position="1"/>
        <end position="21"/>
    </location>
</feature>
<evidence type="ECO:0000256" key="6">
    <source>
        <dbReference type="SAM" id="MobiDB-lite"/>
    </source>
</evidence>
<keyword evidence="3" id="KW-0663">Pyridoxal phosphate</keyword>
<dbReference type="Gene3D" id="3.90.1150.10">
    <property type="entry name" value="Aspartate Aminotransferase, domain 1"/>
    <property type="match status" value="1"/>
</dbReference>
<proteinExistence type="inferred from homology"/>
<dbReference type="InterPro" id="IPR000192">
    <property type="entry name" value="Aminotrans_V_dom"/>
</dbReference>
<keyword evidence="8" id="KW-0808">Transferase</keyword>
<dbReference type="Proteomes" id="UP001056035">
    <property type="component" value="Chromosome"/>
</dbReference>
<evidence type="ECO:0000313" key="8">
    <source>
        <dbReference type="EMBL" id="UTI62356.1"/>
    </source>
</evidence>
<keyword evidence="9" id="KW-1185">Reference proteome</keyword>
<evidence type="ECO:0000256" key="2">
    <source>
        <dbReference type="ARBA" id="ARBA00010447"/>
    </source>
</evidence>
<evidence type="ECO:0000256" key="3">
    <source>
        <dbReference type="ARBA" id="ARBA00022898"/>
    </source>
</evidence>
<evidence type="ECO:0000256" key="5">
    <source>
        <dbReference type="RuleBase" id="RU004504"/>
    </source>
</evidence>
<dbReference type="PANTHER" id="PTHR43586">
    <property type="entry name" value="CYSTEINE DESULFURASE"/>
    <property type="match status" value="1"/>
</dbReference>
<dbReference type="EMBL" id="CP098502">
    <property type="protein sequence ID" value="UTI62356.1"/>
    <property type="molecule type" value="Genomic_DNA"/>
</dbReference>
<comment type="similarity">
    <text evidence="2">Belongs to the class-V pyridoxal-phosphate-dependent aminotransferase family. Csd subfamily.</text>
</comment>
<dbReference type="Pfam" id="PF00266">
    <property type="entry name" value="Aminotran_5"/>
    <property type="match status" value="1"/>
</dbReference>
<gene>
    <name evidence="8" type="ORF">NBH00_13390</name>
</gene>
<organism evidence="8 9">
    <name type="scientific">Paraconexibacter antarcticus</name>
    <dbReference type="NCBI Taxonomy" id="2949664"/>
    <lineage>
        <taxon>Bacteria</taxon>
        <taxon>Bacillati</taxon>
        <taxon>Actinomycetota</taxon>
        <taxon>Thermoleophilia</taxon>
        <taxon>Solirubrobacterales</taxon>
        <taxon>Paraconexibacteraceae</taxon>
        <taxon>Paraconexibacter</taxon>
    </lineage>
</organism>
<comment type="catalytic activity">
    <reaction evidence="4">
        <text>(sulfur carrier)-H + L-cysteine = (sulfur carrier)-SH + L-alanine</text>
        <dbReference type="Rhea" id="RHEA:43892"/>
        <dbReference type="Rhea" id="RHEA-COMP:14737"/>
        <dbReference type="Rhea" id="RHEA-COMP:14739"/>
        <dbReference type="ChEBI" id="CHEBI:29917"/>
        <dbReference type="ChEBI" id="CHEBI:35235"/>
        <dbReference type="ChEBI" id="CHEBI:57972"/>
        <dbReference type="ChEBI" id="CHEBI:64428"/>
        <dbReference type="EC" id="2.8.1.7"/>
    </reaction>
</comment>
<dbReference type="SUPFAM" id="SSF53383">
    <property type="entry name" value="PLP-dependent transferases"/>
    <property type="match status" value="1"/>
</dbReference>
<evidence type="ECO:0000313" key="9">
    <source>
        <dbReference type="Proteomes" id="UP001056035"/>
    </source>
</evidence>
<dbReference type="GO" id="GO:0008483">
    <property type="term" value="F:transaminase activity"/>
    <property type="evidence" value="ECO:0007669"/>
    <property type="project" value="UniProtKB-KW"/>
</dbReference>